<protein>
    <submittedName>
        <fullName evidence="2">Uncharacterized protein</fullName>
    </submittedName>
</protein>
<keyword evidence="1" id="KW-0812">Transmembrane</keyword>
<proteinExistence type="predicted"/>
<evidence type="ECO:0000256" key="1">
    <source>
        <dbReference type="SAM" id="Phobius"/>
    </source>
</evidence>
<keyword evidence="1" id="KW-0472">Membrane</keyword>
<name>A0A838CYH8_9BACI</name>
<accession>A0A838CYH8</accession>
<evidence type="ECO:0000313" key="2">
    <source>
        <dbReference type="EMBL" id="MBA2176859.1"/>
    </source>
</evidence>
<keyword evidence="1" id="KW-1133">Transmembrane helix</keyword>
<reference evidence="2 3" key="1">
    <citation type="journal article" date="2004" name="Extremophiles">
        <title>Halobacillus locisalis sp. nov., a halophilic bacterium isolated from a marine solar saltern of the Yellow Sea in Korea.</title>
        <authorList>
            <person name="Yoon J.H."/>
            <person name="Kang K.H."/>
            <person name="Oh T.K."/>
            <person name="Park Y.H."/>
        </authorList>
    </citation>
    <scope>NUCLEOTIDE SEQUENCE [LARGE SCALE GENOMIC DNA]</scope>
    <source>
        <strain evidence="2 3">KCTC 3788</strain>
    </source>
</reference>
<keyword evidence="3" id="KW-1185">Reference proteome</keyword>
<dbReference type="EMBL" id="JACEFG010000005">
    <property type="protein sequence ID" value="MBA2176859.1"/>
    <property type="molecule type" value="Genomic_DNA"/>
</dbReference>
<dbReference type="Proteomes" id="UP000571017">
    <property type="component" value="Unassembled WGS sequence"/>
</dbReference>
<organism evidence="2 3">
    <name type="scientific">Halobacillus locisalis</name>
    <dbReference type="NCBI Taxonomy" id="220753"/>
    <lineage>
        <taxon>Bacteria</taxon>
        <taxon>Bacillati</taxon>
        <taxon>Bacillota</taxon>
        <taxon>Bacilli</taxon>
        <taxon>Bacillales</taxon>
        <taxon>Bacillaceae</taxon>
        <taxon>Halobacillus</taxon>
    </lineage>
</organism>
<sequence length="92" mass="10610">MESIELNKQFVKGIWLGLVLALILLLAESTVVLTLLIAGLPLLKFVKTKKQFSAEEDETEKEESVPEKLARKKFKLIKPKKYRRTTKIRLVE</sequence>
<evidence type="ECO:0000313" key="3">
    <source>
        <dbReference type="Proteomes" id="UP000571017"/>
    </source>
</evidence>
<dbReference type="RefSeq" id="WP_181473920.1">
    <property type="nucleotide sequence ID" value="NZ_JACEFG010000005.1"/>
</dbReference>
<feature type="transmembrane region" description="Helical" evidence="1">
    <location>
        <begin position="14"/>
        <end position="43"/>
    </location>
</feature>
<gene>
    <name evidence="2" type="ORF">H0266_18425</name>
</gene>
<dbReference type="AlphaFoldDB" id="A0A838CYH8"/>
<comment type="caution">
    <text evidence="2">The sequence shown here is derived from an EMBL/GenBank/DDBJ whole genome shotgun (WGS) entry which is preliminary data.</text>
</comment>